<evidence type="ECO:0000256" key="9">
    <source>
        <dbReference type="SAM" id="Phobius"/>
    </source>
</evidence>
<dbReference type="AlphaFoldDB" id="A0AA41R6R1"/>
<evidence type="ECO:0000256" key="4">
    <source>
        <dbReference type="ARBA" id="ARBA00022519"/>
    </source>
</evidence>
<dbReference type="EMBL" id="JALJRB010000019">
    <property type="protein sequence ID" value="MCJ8501956.1"/>
    <property type="molecule type" value="Genomic_DNA"/>
</dbReference>
<keyword evidence="7 9" id="KW-0472">Membrane</keyword>
<name>A0AA41R6R1_9BACT</name>
<keyword evidence="2" id="KW-0813">Transport</keyword>
<evidence type="ECO:0000256" key="2">
    <source>
        <dbReference type="ARBA" id="ARBA00022448"/>
    </source>
</evidence>
<dbReference type="Pfam" id="PF04143">
    <property type="entry name" value="Sulf_transp"/>
    <property type="match status" value="1"/>
</dbReference>
<evidence type="ECO:0000313" key="11">
    <source>
        <dbReference type="Proteomes" id="UP001165427"/>
    </source>
</evidence>
<keyword evidence="4" id="KW-0997">Cell inner membrane</keyword>
<evidence type="ECO:0000256" key="7">
    <source>
        <dbReference type="ARBA" id="ARBA00023136"/>
    </source>
</evidence>
<accession>A0AA41R6R1</accession>
<dbReference type="InterPro" id="IPR007272">
    <property type="entry name" value="Sulf_transp_TsuA/YedE"/>
</dbReference>
<proteinExistence type="inferred from homology"/>
<reference evidence="10" key="1">
    <citation type="submission" date="2022-04" db="EMBL/GenBank/DDBJ databases">
        <title>Desulfatitalea alkaliphila sp. nov., a novel anaerobic sulfate-reducing bacterium isolated from terrestrial mud volcano, Taman Peninsula, Russia.</title>
        <authorList>
            <person name="Khomyakova M.A."/>
            <person name="Merkel A.Y."/>
            <person name="Slobodkin A.I."/>
        </authorList>
    </citation>
    <scope>NUCLEOTIDE SEQUENCE</scope>
    <source>
        <strain evidence="10">M08but</strain>
    </source>
</reference>
<evidence type="ECO:0000256" key="1">
    <source>
        <dbReference type="ARBA" id="ARBA00004429"/>
    </source>
</evidence>
<feature type="transmembrane region" description="Helical" evidence="9">
    <location>
        <begin position="12"/>
        <end position="29"/>
    </location>
</feature>
<feature type="transmembrane region" description="Helical" evidence="9">
    <location>
        <begin position="69"/>
        <end position="88"/>
    </location>
</feature>
<keyword evidence="3" id="KW-1003">Cell membrane</keyword>
<evidence type="ECO:0000256" key="5">
    <source>
        <dbReference type="ARBA" id="ARBA00022692"/>
    </source>
</evidence>
<evidence type="ECO:0000256" key="3">
    <source>
        <dbReference type="ARBA" id="ARBA00022475"/>
    </source>
</evidence>
<comment type="similarity">
    <text evidence="8">Belongs to the TsuA/YedE (TC 9.B.102) family.</text>
</comment>
<feature type="transmembrane region" description="Helical" evidence="9">
    <location>
        <begin position="109"/>
        <end position="130"/>
    </location>
</feature>
<evidence type="ECO:0000313" key="10">
    <source>
        <dbReference type="EMBL" id="MCJ8501956.1"/>
    </source>
</evidence>
<gene>
    <name evidence="10" type="ORF">MRX98_15340</name>
</gene>
<keyword evidence="6 9" id="KW-1133">Transmembrane helix</keyword>
<protein>
    <submittedName>
        <fullName evidence="10">YeeE/YedE family protein</fullName>
    </submittedName>
</protein>
<dbReference type="PANTHER" id="PTHR30574">
    <property type="entry name" value="INNER MEMBRANE PROTEIN YEDE"/>
    <property type="match status" value="1"/>
</dbReference>
<evidence type="ECO:0000256" key="8">
    <source>
        <dbReference type="ARBA" id="ARBA00035655"/>
    </source>
</evidence>
<evidence type="ECO:0000256" key="6">
    <source>
        <dbReference type="ARBA" id="ARBA00022989"/>
    </source>
</evidence>
<sequence>MKQDSGGWSPYIAGGLSGVVGILSVWIAGKYFGASTSFVRTAGLIEQVFGADRVAQMDYFIKVVPRIDWQWMFVVGIFLGAMISAVTSGSFKLQAVPDMWARRFGAGSVVPRALTAFVGGVVAMFGARMADG</sequence>
<comment type="subcellular location">
    <subcellularLocation>
        <location evidence="1">Cell inner membrane</location>
        <topology evidence="1">Multi-pass membrane protein</topology>
    </subcellularLocation>
</comment>
<organism evidence="10 11">
    <name type="scientific">Desulfatitalea alkaliphila</name>
    <dbReference type="NCBI Taxonomy" id="2929485"/>
    <lineage>
        <taxon>Bacteria</taxon>
        <taxon>Pseudomonadati</taxon>
        <taxon>Thermodesulfobacteriota</taxon>
        <taxon>Desulfobacteria</taxon>
        <taxon>Desulfobacterales</taxon>
        <taxon>Desulfosarcinaceae</taxon>
        <taxon>Desulfatitalea</taxon>
    </lineage>
</organism>
<dbReference type="Proteomes" id="UP001165427">
    <property type="component" value="Unassembled WGS sequence"/>
</dbReference>
<dbReference type="GO" id="GO:0005886">
    <property type="term" value="C:plasma membrane"/>
    <property type="evidence" value="ECO:0007669"/>
    <property type="project" value="UniProtKB-SubCell"/>
</dbReference>
<comment type="caution">
    <text evidence="10">The sequence shown here is derived from an EMBL/GenBank/DDBJ whole genome shotgun (WGS) entry which is preliminary data.</text>
</comment>
<keyword evidence="5 9" id="KW-0812">Transmembrane</keyword>
<dbReference type="PANTHER" id="PTHR30574:SF1">
    <property type="entry name" value="SULPHUR TRANSPORT DOMAIN-CONTAINING PROTEIN"/>
    <property type="match status" value="1"/>
</dbReference>
<keyword evidence="11" id="KW-1185">Reference proteome</keyword>